<keyword evidence="1" id="KW-0229">DNA integration</keyword>
<dbReference type="InterPro" id="IPR004107">
    <property type="entry name" value="Integrase_SAM-like_N"/>
</dbReference>
<keyword evidence="2 4" id="KW-0238">DNA-binding</keyword>
<dbReference type="Pfam" id="PF02899">
    <property type="entry name" value="Phage_int_SAM_1"/>
    <property type="match status" value="1"/>
</dbReference>
<dbReference type="PROSITE" id="PS51898">
    <property type="entry name" value="TYR_RECOMBINASE"/>
    <property type="match status" value="1"/>
</dbReference>
<dbReference type="AlphaFoldDB" id="A0A1I5TC41"/>
<dbReference type="InterPro" id="IPR050090">
    <property type="entry name" value="Tyrosine_recombinase_XerCD"/>
</dbReference>
<evidence type="ECO:0000256" key="4">
    <source>
        <dbReference type="PROSITE-ProRule" id="PRU01248"/>
    </source>
</evidence>
<reference evidence="8" key="1">
    <citation type="submission" date="2016-10" db="EMBL/GenBank/DDBJ databases">
        <authorList>
            <person name="Varghese N."/>
            <person name="Submissions S."/>
        </authorList>
    </citation>
    <scope>NUCLEOTIDE SEQUENCE [LARGE SCALE GENOMIC DNA]</scope>
    <source>
        <strain evidence="8">CGMCC 1.10329</strain>
    </source>
</reference>
<evidence type="ECO:0000259" key="5">
    <source>
        <dbReference type="PROSITE" id="PS51898"/>
    </source>
</evidence>
<accession>A0A1I5TC41</accession>
<evidence type="ECO:0000313" key="8">
    <source>
        <dbReference type="Proteomes" id="UP000183769"/>
    </source>
</evidence>
<evidence type="ECO:0000256" key="2">
    <source>
        <dbReference type="ARBA" id="ARBA00023125"/>
    </source>
</evidence>
<feature type="domain" description="Core-binding (CB)" evidence="6">
    <location>
        <begin position="1"/>
        <end position="78"/>
    </location>
</feature>
<dbReference type="InterPro" id="IPR013762">
    <property type="entry name" value="Integrase-like_cat_sf"/>
</dbReference>
<keyword evidence="3" id="KW-0233">DNA recombination</keyword>
<sequence length="323" mass="37233">MYLDDRRHEVASATLQSHHYRLKQFVEWCEDQGIENLNEFSGRDIHRFRVKRRDEDGVATATMKGQLATLRKFLRFCASIDGVEQGLDEKIILPTTTADDAREVMLEPERAQKVLEHLDQYRYATLEHALLTVLWHTGLRIGAAIGLDIGDYSAEEQYIELVHRPDEGTSLKNRSNGERLVALNNRVCTVLDDWLEVNHPGVVDDHGRDPLFATNRDRLSRNRGRTIAYQYSRPCVYDGTCPHDRDMDTCDSLPTSQAHSCPSSLSPHPIRRGSITYHLQQDTPKPVVGSRMDLGLDVLDRHYDERTKEEKLRQRRQYLPDDE</sequence>
<dbReference type="GO" id="GO:0003677">
    <property type="term" value="F:DNA binding"/>
    <property type="evidence" value="ECO:0007669"/>
    <property type="project" value="UniProtKB-UniRule"/>
</dbReference>
<dbReference type="Gene3D" id="1.10.150.130">
    <property type="match status" value="1"/>
</dbReference>
<evidence type="ECO:0000259" key="6">
    <source>
        <dbReference type="PROSITE" id="PS51900"/>
    </source>
</evidence>
<dbReference type="EMBL" id="FOXI01000009">
    <property type="protein sequence ID" value="SFP80600.1"/>
    <property type="molecule type" value="Genomic_DNA"/>
</dbReference>
<evidence type="ECO:0000256" key="3">
    <source>
        <dbReference type="ARBA" id="ARBA00023172"/>
    </source>
</evidence>
<protein>
    <submittedName>
        <fullName evidence="7">Phage integrase, N-terminal SAM-like domain</fullName>
    </submittedName>
</protein>
<proteinExistence type="predicted"/>
<evidence type="ECO:0000256" key="1">
    <source>
        <dbReference type="ARBA" id="ARBA00022908"/>
    </source>
</evidence>
<dbReference type="Gene3D" id="1.10.443.10">
    <property type="entry name" value="Intergrase catalytic core"/>
    <property type="match status" value="1"/>
</dbReference>
<dbReference type="InterPro" id="IPR010998">
    <property type="entry name" value="Integrase_recombinase_N"/>
</dbReference>
<dbReference type="InterPro" id="IPR002104">
    <property type="entry name" value="Integrase_catalytic"/>
</dbReference>
<dbReference type="PROSITE" id="PS51900">
    <property type="entry name" value="CB"/>
    <property type="match status" value="1"/>
</dbReference>
<dbReference type="Pfam" id="PF00589">
    <property type="entry name" value="Phage_integrase"/>
    <property type="match status" value="1"/>
</dbReference>
<dbReference type="InterPro" id="IPR044068">
    <property type="entry name" value="CB"/>
</dbReference>
<dbReference type="Proteomes" id="UP000183769">
    <property type="component" value="Unassembled WGS sequence"/>
</dbReference>
<evidence type="ECO:0000313" key="7">
    <source>
        <dbReference type="EMBL" id="SFP80600.1"/>
    </source>
</evidence>
<dbReference type="PANTHER" id="PTHR30349">
    <property type="entry name" value="PHAGE INTEGRASE-RELATED"/>
    <property type="match status" value="1"/>
</dbReference>
<dbReference type="InterPro" id="IPR011010">
    <property type="entry name" value="DNA_brk_join_enz"/>
</dbReference>
<keyword evidence="8" id="KW-1185">Reference proteome</keyword>
<dbReference type="SUPFAM" id="SSF56349">
    <property type="entry name" value="DNA breaking-rejoining enzymes"/>
    <property type="match status" value="1"/>
</dbReference>
<dbReference type="PANTHER" id="PTHR30349:SF41">
    <property type="entry name" value="INTEGRASE_RECOMBINASE PROTEIN MJ0367-RELATED"/>
    <property type="match status" value="1"/>
</dbReference>
<dbReference type="GO" id="GO:0015074">
    <property type="term" value="P:DNA integration"/>
    <property type="evidence" value="ECO:0007669"/>
    <property type="project" value="UniProtKB-KW"/>
</dbReference>
<feature type="domain" description="Tyr recombinase" evidence="5">
    <location>
        <begin position="101"/>
        <end position="316"/>
    </location>
</feature>
<gene>
    <name evidence="7" type="ORF">SAMN05216277_1093</name>
</gene>
<name>A0A1I5TC41_9EURY</name>
<organism evidence="7 8">
    <name type="scientific">Halolamina pelagica</name>
    <dbReference type="NCBI Taxonomy" id="699431"/>
    <lineage>
        <taxon>Archaea</taxon>
        <taxon>Methanobacteriati</taxon>
        <taxon>Methanobacteriota</taxon>
        <taxon>Stenosarchaea group</taxon>
        <taxon>Halobacteria</taxon>
        <taxon>Halobacteriales</taxon>
        <taxon>Haloferacaceae</taxon>
    </lineage>
</organism>
<dbReference type="GO" id="GO:0006310">
    <property type="term" value="P:DNA recombination"/>
    <property type="evidence" value="ECO:0007669"/>
    <property type="project" value="UniProtKB-KW"/>
</dbReference>